<dbReference type="Pfam" id="PF00889">
    <property type="entry name" value="EF_TS"/>
    <property type="match status" value="1"/>
</dbReference>
<evidence type="ECO:0000256" key="4">
    <source>
        <dbReference type="HAMAP-Rule" id="MF_03135"/>
    </source>
</evidence>
<evidence type="ECO:0000256" key="3">
    <source>
        <dbReference type="ARBA" id="ARBA00022917"/>
    </source>
</evidence>
<evidence type="ECO:0000313" key="7">
    <source>
        <dbReference type="Proteomes" id="UP000274822"/>
    </source>
</evidence>
<organism evidence="6 7">
    <name type="scientific">Jimgerdemannia flammicorona</name>
    <dbReference type="NCBI Taxonomy" id="994334"/>
    <lineage>
        <taxon>Eukaryota</taxon>
        <taxon>Fungi</taxon>
        <taxon>Fungi incertae sedis</taxon>
        <taxon>Mucoromycota</taxon>
        <taxon>Mucoromycotina</taxon>
        <taxon>Endogonomycetes</taxon>
        <taxon>Endogonales</taxon>
        <taxon>Endogonaceae</taxon>
        <taxon>Jimgerdemannia</taxon>
    </lineage>
</organism>
<dbReference type="HAMAP" id="MF_00050">
    <property type="entry name" value="EF_Ts"/>
    <property type="match status" value="1"/>
</dbReference>
<dbReference type="PROSITE" id="PS01126">
    <property type="entry name" value="EF_TS_1"/>
    <property type="match status" value="1"/>
</dbReference>
<keyword evidence="3 4" id="KW-0648">Protein biosynthesis</keyword>
<dbReference type="InterPro" id="IPR018101">
    <property type="entry name" value="Transl_elong_Ts_CS"/>
</dbReference>
<evidence type="ECO:0000256" key="2">
    <source>
        <dbReference type="ARBA" id="ARBA00022768"/>
    </source>
</evidence>
<evidence type="ECO:0000313" key="6">
    <source>
        <dbReference type="EMBL" id="RUS28202.1"/>
    </source>
</evidence>
<accession>A0A433QEJ4</accession>
<dbReference type="InterPro" id="IPR036402">
    <property type="entry name" value="EF-Ts_dimer_sf"/>
</dbReference>
<dbReference type="InterPro" id="IPR001816">
    <property type="entry name" value="Transl_elong_EFTs/EF1B"/>
</dbReference>
<keyword evidence="7" id="KW-1185">Reference proteome</keyword>
<evidence type="ECO:0000256" key="1">
    <source>
        <dbReference type="ARBA" id="ARBA00005532"/>
    </source>
</evidence>
<dbReference type="SUPFAM" id="SSF46934">
    <property type="entry name" value="UBA-like"/>
    <property type="match status" value="1"/>
</dbReference>
<comment type="caution">
    <text evidence="6">The sequence shown here is derived from an EMBL/GenBank/DDBJ whole genome shotgun (WGS) entry which is preliminary data.</text>
</comment>
<comment type="function">
    <text evidence="4">Associates with the EF-Tu.GDP complex and induces the exchange of GDP to GTP. It remains bound to the aminoacyl-tRNA.EF-Tu.GTP complex up to the GTP hydrolysis stage on the ribosome.</text>
</comment>
<dbReference type="Gene3D" id="1.10.8.10">
    <property type="entry name" value="DNA helicase RuvA subunit, C-terminal domain"/>
    <property type="match status" value="1"/>
</dbReference>
<dbReference type="PANTHER" id="PTHR11741">
    <property type="entry name" value="ELONGATION FACTOR TS"/>
    <property type="match status" value="1"/>
</dbReference>
<dbReference type="SUPFAM" id="SSF54713">
    <property type="entry name" value="Elongation factor Ts (EF-Ts), dimerisation domain"/>
    <property type="match status" value="2"/>
</dbReference>
<dbReference type="AlphaFoldDB" id="A0A433QEJ4"/>
<evidence type="ECO:0000259" key="5">
    <source>
        <dbReference type="Pfam" id="PF00889"/>
    </source>
</evidence>
<dbReference type="PANTHER" id="PTHR11741:SF0">
    <property type="entry name" value="ELONGATION FACTOR TS, MITOCHONDRIAL"/>
    <property type="match status" value="1"/>
</dbReference>
<name>A0A433QEJ4_9FUNG</name>
<dbReference type="Proteomes" id="UP000274822">
    <property type="component" value="Unassembled WGS sequence"/>
</dbReference>
<dbReference type="GO" id="GO:0070125">
    <property type="term" value="P:mitochondrial translational elongation"/>
    <property type="evidence" value="ECO:0007669"/>
    <property type="project" value="TreeGrafter"/>
</dbReference>
<proteinExistence type="inferred from homology"/>
<gene>
    <name evidence="4" type="primary">TSF1</name>
    <name evidence="6" type="ORF">BC938DRAFT_482175</name>
</gene>
<dbReference type="InterPro" id="IPR014039">
    <property type="entry name" value="Transl_elong_EFTs/EF1B_dimer"/>
</dbReference>
<comment type="similarity">
    <text evidence="1 4">Belongs to the EF-Ts family.</text>
</comment>
<comment type="subcellular location">
    <subcellularLocation>
        <location evidence="4">Mitochondrion</location>
    </subcellularLocation>
</comment>
<sequence>MTMNHLIPTTARRLPILLSRPPPLLRPWQRTLHTTPAFLSTVKPSISLLARLRQETQVSMTKAKEALVKTNNDYDAALVWLQEDEQASGAKKAEKVKGRTASEGLVGVASMEALGRGAGVLTRGAIVELNCETDFVSRNDAFRTLVTQIATTALFLHDLVPVTATPTRYIHPLPLELILSAPLLPHPTSTASTSPTATVHDSILSLIGKLGENITLRRAAVMATLPNVVPRGSKDRVLLTSHYVHGGSDVATGKIGALVVMGVSEAAAGPGVDVARLGRNLARQVVGYAPRYLRVEDVPTDADGAGEDEAVLLRQGYMLGSGETVGEAVEKVADEEGVKIEVLEFVRWEGGEGIEKKEDDFVGEVLRAAGKT</sequence>
<feature type="domain" description="Translation elongation factor EFTs/EF1B dimerisation" evidence="5">
    <location>
        <begin position="124"/>
        <end position="301"/>
    </location>
</feature>
<dbReference type="EMBL" id="RBNJ01007003">
    <property type="protein sequence ID" value="RUS28202.1"/>
    <property type="molecule type" value="Genomic_DNA"/>
</dbReference>
<protein>
    <recommendedName>
        <fullName evidence="4">Elongation factor Ts, mitochondrial</fullName>
        <shortName evidence="4">EF-Ts</shortName>
        <shortName evidence="4">EF-TsMt</shortName>
    </recommendedName>
</protein>
<dbReference type="GO" id="GO:0003746">
    <property type="term" value="F:translation elongation factor activity"/>
    <property type="evidence" value="ECO:0007669"/>
    <property type="project" value="UniProtKB-UniRule"/>
</dbReference>
<reference evidence="6 7" key="1">
    <citation type="journal article" date="2018" name="New Phytol.">
        <title>Phylogenomics of Endogonaceae and evolution of mycorrhizas within Mucoromycota.</title>
        <authorList>
            <person name="Chang Y."/>
            <person name="Desiro A."/>
            <person name="Na H."/>
            <person name="Sandor L."/>
            <person name="Lipzen A."/>
            <person name="Clum A."/>
            <person name="Barry K."/>
            <person name="Grigoriev I.V."/>
            <person name="Martin F.M."/>
            <person name="Stajich J.E."/>
            <person name="Smith M.E."/>
            <person name="Bonito G."/>
            <person name="Spatafora J.W."/>
        </authorList>
    </citation>
    <scope>NUCLEOTIDE SEQUENCE [LARGE SCALE GENOMIC DNA]</scope>
    <source>
        <strain evidence="6 7">AD002</strain>
    </source>
</reference>
<dbReference type="PROSITE" id="PS01127">
    <property type="entry name" value="EF_TS_2"/>
    <property type="match status" value="1"/>
</dbReference>
<dbReference type="GO" id="GO:0005739">
    <property type="term" value="C:mitochondrion"/>
    <property type="evidence" value="ECO:0007669"/>
    <property type="project" value="UniProtKB-SubCell"/>
</dbReference>
<keyword evidence="2 4" id="KW-0251">Elongation factor</keyword>
<dbReference type="Gene3D" id="3.30.479.20">
    <property type="entry name" value="Elongation factor Ts, dimerisation domain"/>
    <property type="match status" value="2"/>
</dbReference>
<keyword evidence="4" id="KW-0496">Mitochondrion</keyword>
<dbReference type="InterPro" id="IPR009060">
    <property type="entry name" value="UBA-like_sf"/>
</dbReference>